<dbReference type="CDD" id="cd08645">
    <property type="entry name" value="FMT_core_GART"/>
    <property type="match status" value="1"/>
</dbReference>
<evidence type="ECO:0000259" key="7">
    <source>
        <dbReference type="Pfam" id="PF00551"/>
    </source>
</evidence>
<feature type="binding site" evidence="6">
    <location>
        <position position="99"/>
    </location>
    <ligand>
        <name>(6R)-10-formyltetrahydrofolate</name>
        <dbReference type="ChEBI" id="CHEBI:195366"/>
    </ligand>
</feature>
<dbReference type="PATRIC" id="fig|796944.3.peg.2046"/>
<dbReference type="Pfam" id="PF00551">
    <property type="entry name" value="Formyl_trans_N"/>
    <property type="match status" value="1"/>
</dbReference>
<keyword evidence="2 6" id="KW-0808">Transferase</keyword>
<evidence type="ECO:0000256" key="4">
    <source>
        <dbReference type="ARBA" id="ARBA00038440"/>
    </source>
</evidence>
<dbReference type="InterPro" id="IPR004607">
    <property type="entry name" value="GART"/>
</dbReference>
<dbReference type="EMBL" id="AFZD01000020">
    <property type="protein sequence ID" value="EHL09885.1"/>
    <property type="molecule type" value="Genomic_DNA"/>
</dbReference>
<dbReference type="UniPathway" id="UPA00074">
    <property type="reaction ID" value="UER00126"/>
</dbReference>
<dbReference type="Gene3D" id="3.40.50.170">
    <property type="entry name" value="Formyl transferase, N-terminal domain"/>
    <property type="match status" value="1"/>
</dbReference>
<dbReference type="AlphaFoldDB" id="G9WWL6"/>
<dbReference type="GO" id="GO:0004644">
    <property type="term" value="F:phosphoribosylglycinamide formyltransferase activity"/>
    <property type="evidence" value="ECO:0007669"/>
    <property type="project" value="UniProtKB-UniRule"/>
</dbReference>
<accession>G9WWL6</accession>
<dbReference type="PANTHER" id="PTHR43369:SF2">
    <property type="entry name" value="PHOSPHORIBOSYLGLYCINAMIDE FORMYLTRANSFERASE"/>
    <property type="match status" value="1"/>
</dbReference>
<comment type="function">
    <text evidence="6">Catalyzes the transfer of a formyl group from 10-formyltetrahydrofolate to 5-phospho-ribosyl-glycinamide (GAR), producing 5-phospho-ribosyl-N-formylglycinamide (FGAR) and tetrahydrofolate.</text>
</comment>
<evidence type="ECO:0000256" key="1">
    <source>
        <dbReference type="ARBA" id="ARBA00005054"/>
    </source>
</evidence>
<dbReference type="InterPro" id="IPR001555">
    <property type="entry name" value="GART_AS"/>
</dbReference>
<dbReference type="NCBIfam" id="TIGR00639">
    <property type="entry name" value="PurN"/>
    <property type="match status" value="1"/>
</dbReference>
<comment type="similarity">
    <text evidence="4 6">Belongs to the GART family.</text>
</comment>
<evidence type="ECO:0000256" key="6">
    <source>
        <dbReference type="HAMAP-Rule" id="MF_01930"/>
    </source>
</evidence>
<feature type="domain" description="Formyl transferase N-terminal" evidence="7">
    <location>
        <begin position="2"/>
        <end position="179"/>
    </location>
</feature>
<dbReference type="InterPro" id="IPR036477">
    <property type="entry name" value="Formyl_transf_N_sf"/>
</dbReference>
<dbReference type="GO" id="GO:0005737">
    <property type="term" value="C:cytoplasm"/>
    <property type="evidence" value="ECO:0007669"/>
    <property type="project" value="TreeGrafter"/>
</dbReference>
<dbReference type="InterPro" id="IPR002376">
    <property type="entry name" value="Formyl_transf_N"/>
</dbReference>
<evidence type="ECO:0000256" key="5">
    <source>
        <dbReference type="ARBA" id="ARBA00047664"/>
    </source>
</evidence>
<keyword evidence="3 6" id="KW-0658">Purine biosynthesis</keyword>
<dbReference type="Proteomes" id="UP000003527">
    <property type="component" value="Unassembled WGS sequence"/>
</dbReference>
<evidence type="ECO:0000256" key="2">
    <source>
        <dbReference type="ARBA" id="ARBA00022679"/>
    </source>
</evidence>
<reference evidence="8 9" key="1">
    <citation type="submission" date="2011-08" db="EMBL/GenBank/DDBJ databases">
        <title>The Genome Sequence of Oribacterium sp. ACB7.</title>
        <authorList>
            <consortium name="The Broad Institute Genome Sequencing Platform"/>
            <person name="Earl A."/>
            <person name="Ward D."/>
            <person name="Feldgarden M."/>
            <person name="Gevers D."/>
            <person name="Sizova M."/>
            <person name="Hazen A."/>
            <person name="Epstein S."/>
            <person name="Young S.K."/>
            <person name="Zeng Q."/>
            <person name="Gargeya S."/>
            <person name="Fitzgerald M."/>
            <person name="Haas B."/>
            <person name="Abouelleil A."/>
            <person name="Alvarado L."/>
            <person name="Arachchi H.M."/>
            <person name="Berlin A."/>
            <person name="Brown A."/>
            <person name="Chapman S.B."/>
            <person name="Chen Z."/>
            <person name="Dunbar C."/>
            <person name="Freedman E."/>
            <person name="Gearin G."/>
            <person name="Gellesch M."/>
            <person name="Goldberg J."/>
            <person name="Griggs A."/>
            <person name="Gujja S."/>
            <person name="Heiman D."/>
            <person name="Howarth C."/>
            <person name="Larson L."/>
            <person name="Lui A."/>
            <person name="MacDonald P.J.P."/>
            <person name="Montmayeur A."/>
            <person name="Murphy C."/>
            <person name="Neiman D."/>
            <person name="Pearson M."/>
            <person name="Priest M."/>
            <person name="Roberts A."/>
            <person name="Saif S."/>
            <person name="Shea T."/>
            <person name="Shenoy N."/>
            <person name="Sisk P."/>
            <person name="Stolte C."/>
            <person name="Sykes S."/>
            <person name="Wortman J."/>
            <person name="Nusbaum C."/>
            <person name="Birren B."/>
        </authorList>
    </citation>
    <scope>NUCLEOTIDE SEQUENCE [LARGE SCALE GENOMIC DNA]</scope>
    <source>
        <strain evidence="8 9">ACB7</strain>
    </source>
</reference>
<name>G9WWL6_9FIRM</name>
<evidence type="ECO:0000313" key="8">
    <source>
        <dbReference type="EMBL" id="EHL09885.1"/>
    </source>
</evidence>
<evidence type="ECO:0000256" key="3">
    <source>
        <dbReference type="ARBA" id="ARBA00022755"/>
    </source>
</evidence>
<comment type="caution">
    <text evidence="8">The sequence shown here is derived from an EMBL/GenBank/DDBJ whole genome shotgun (WGS) entry which is preliminary data.</text>
</comment>
<dbReference type="GO" id="GO:0006189">
    <property type="term" value="P:'de novo' IMP biosynthetic process"/>
    <property type="evidence" value="ECO:0007669"/>
    <property type="project" value="UniProtKB-UniRule"/>
</dbReference>
<gene>
    <name evidence="6" type="primary">purN</name>
    <name evidence="8" type="ORF">HMPREF9624_01300</name>
</gene>
<feature type="active site" description="Proton donor" evidence="6">
    <location>
        <position position="101"/>
    </location>
</feature>
<keyword evidence="9" id="KW-1185">Reference proteome</keyword>
<dbReference type="HAMAP" id="MF_01930">
    <property type="entry name" value="PurN"/>
    <property type="match status" value="1"/>
</dbReference>
<protein>
    <recommendedName>
        <fullName evidence="6">Phosphoribosylglycinamide formyltransferase</fullName>
        <ecNumber evidence="6">2.1.2.2</ecNumber>
    </recommendedName>
    <alternativeName>
        <fullName evidence="6">5'-phosphoribosylglycinamide transformylase</fullName>
    </alternativeName>
    <alternativeName>
        <fullName evidence="6">GAR transformylase</fullName>
        <shortName evidence="6">GART</shortName>
    </alternativeName>
</protein>
<proteinExistence type="inferred from homology"/>
<evidence type="ECO:0000313" key="9">
    <source>
        <dbReference type="Proteomes" id="UP000003527"/>
    </source>
</evidence>
<dbReference type="HOGENOM" id="CLU_038395_1_3_9"/>
<dbReference type="SUPFAM" id="SSF53328">
    <property type="entry name" value="Formyltransferase"/>
    <property type="match status" value="1"/>
</dbReference>
<dbReference type="PROSITE" id="PS00373">
    <property type="entry name" value="GART"/>
    <property type="match status" value="1"/>
</dbReference>
<feature type="site" description="Raises pKa of active site His" evidence="6">
    <location>
        <position position="142"/>
    </location>
</feature>
<dbReference type="EC" id="2.1.2.2" evidence="6"/>
<feature type="binding site" evidence="6">
    <location>
        <begin position="82"/>
        <end position="85"/>
    </location>
    <ligand>
        <name>(6R)-10-formyltetrahydrofolate</name>
        <dbReference type="ChEBI" id="CHEBI:195366"/>
    </ligand>
</feature>
<dbReference type="PANTHER" id="PTHR43369">
    <property type="entry name" value="PHOSPHORIBOSYLGLYCINAMIDE FORMYLTRANSFERASE"/>
    <property type="match status" value="1"/>
</dbReference>
<sequence>MKKIAVFISGGGTDLQSLIDSVHEKSGIIRLVVSSRGDAYGLERAKRKGIETMVLPKGDYDSALLEELKKREVEWIVLAGFLKILSPELIRHFPRHIVNIHPSLIPAFSGPGFYGMRVHEAVYRAGVKWTGATVHFVSEVVDGGAILLQEVVPVLEAEGPEEIAGKVLEVEHRILPSAVRACLEDRVFWQGERAFIREEKV</sequence>
<comment type="pathway">
    <text evidence="1 6">Purine metabolism; IMP biosynthesis via de novo pathway; N(2)-formyl-N(1)-(5-phospho-D-ribosyl)glycinamide from N(1)-(5-phospho-D-ribosyl)glycinamide (10-formyl THF route): step 1/1.</text>
</comment>
<comment type="caution">
    <text evidence="6">Lacks conserved residue(s) required for the propagation of feature annotation.</text>
</comment>
<comment type="catalytic activity">
    <reaction evidence="5 6">
        <text>N(1)-(5-phospho-beta-D-ribosyl)glycinamide + (6R)-10-formyltetrahydrofolate = N(2)-formyl-N(1)-(5-phospho-beta-D-ribosyl)glycinamide + (6S)-5,6,7,8-tetrahydrofolate + H(+)</text>
        <dbReference type="Rhea" id="RHEA:15053"/>
        <dbReference type="ChEBI" id="CHEBI:15378"/>
        <dbReference type="ChEBI" id="CHEBI:57453"/>
        <dbReference type="ChEBI" id="CHEBI:143788"/>
        <dbReference type="ChEBI" id="CHEBI:147286"/>
        <dbReference type="ChEBI" id="CHEBI:195366"/>
        <dbReference type="EC" id="2.1.2.2"/>
    </reaction>
</comment>
<dbReference type="RefSeq" id="WP_009537084.1">
    <property type="nucleotide sequence ID" value="NZ_JH414505.1"/>
</dbReference>
<organism evidence="8 9">
    <name type="scientific">Oribacterium asaccharolyticum ACB7</name>
    <dbReference type="NCBI Taxonomy" id="796944"/>
    <lineage>
        <taxon>Bacteria</taxon>
        <taxon>Bacillati</taxon>
        <taxon>Bacillota</taxon>
        <taxon>Clostridia</taxon>
        <taxon>Lachnospirales</taxon>
        <taxon>Lachnospiraceae</taxon>
        <taxon>Oribacterium</taxon>
    </lineage>
</organism>